<evidence type="ECO:0000256" key="2">
    <source>
        <dbReference type="SAM" id="Phobius"/>
    </source>
</evidence>
<name>A0A1R3IZ15_9ROSI</name>
<gene>
    <name evidence="4" type="ORF">COLO4_20558</name>
</gene>
<keyword evidence="1" id="KW-0813">Transport</keyword>
<comment type="caution">
    <text evidence="4">The sequence shown here is derived from an EMBL/GenBank/DDBJ whole genome shotgun (WGS) entry which is preliminary data.</text>
</comment>
<keyword evidence="2" id="KW-1133">Transmembrane helix</keyword>
<dbReference type="Pfam" id="PF05739">
    <property type="entry name" value="SNARE"/>
    <property type="match status" value="1"/>
</dbReference>
<dbReference type="OrthoDB" id="407410at2759"/>
<evidence type="ECO:0000256" key="1">
    <source>
        <dbReference type="ARBA" id="ARBA00022927"/>
    </source>
</evidence>
<dbReference type="InterPro" id="IPR000727">
    <property type="entry name" value="T_SNARE_dom"/>
</dbReference>
<dbReference type="STRING" id="93759.A0A1R3IZ15"/>
<protein>
    <submittedName>
        <fullName evidence="4">Sodium/potassium/calcium exchanger 6</fullName>
    </submittedName>
</protein>
<evidence type="ECO:0000259" key="3">
    <source>
        <dbReference type="Pfam" id="PF05739"/>
    </source>
</evidence>
<keyword evidence="5" id="KW-1185">Reference proteome</keyword>
<dbReference type="GO" id="GO:0015031">
    <property type="term" value="P:protein transport"/>
    <property type="evidence" value="ECO:0007669"/>
    <property type="project" value="UniProtKB-KW"/>
</dbReference>
<sequence>MNDPHGSNNDAATFMTMLIISLNVAANNFCTSLEFLSRILKTFTCYSRSHPPSLGNGASDVFASIVSFTISGNGGFGLNSILGGAFFISSAVDVCAVAATSHFLRKMNSIPFSNSNDNKYAGFLMSVILLQRNCDGRSTRQGAQMDGIEHHVMNARRYVKDTSKELNTAKHYQRGSRKCMYIIGIFLLLAIVLVILILVVTSFTSS</sequence>
<keyword evidence="1" id="KW-0653">Protein transport</keyword>
<keyword evidence="2" id="KW-0812">Transmembrane</keyword>
<evidence type="ECO:0000313" key="4">
    <source>
        <dbReference type="EMBL" id="OMO87806.1"/>
    </source>
</evidence>
<proteinExistence type="predicted"/>
<dbReference type="EMBL" id="AWUE01017247">
    <property type="protein sequence ID" value="OMO87806.1"/>
    <property type="molecule type" value="Genomic_DNA"/>
</dbReference>
<feature type="transmembrane region" description="Helical" evidence="2">
    <location>
        <begin position="12"/>
        <end position="36"/>
    </location>
</feature>
<organism evidence="4 5">
    <name type="scientific">Corchorus olitorius</name>
    <dbReference type="NCBI Taxonomy" id="93759"/>
    <lineage>
        <taxon>Eukaryota</taxon>
        <taxon>Viridiplantae</taxon>
        <taxon>Streptophyta</taxon>
        <taxon>Embryophyta</taxon>
        <taxon>Tracheophyta</taxon>
        <taxon>Spermatophyta</taxon>
        <taxon>Magnoliopsida</taxon>
        <taxon>eudicotyledons</taxon>
        <taxon>Gunneridae</taxon>
        <taxon>Pentapetalae</taxon>
        <taxon>rosids</taxon>
        <taxon>malvids</taxon>
        <taxon>Malvales</taxon>
        <taxon>Malvaceae</taxon>
        <taxon>Grewioideae</taxon>
        <taxon>Apeibeae</taxon>
        <taxon>Corchorus</taxon>
    </lineage>
</organism>
<reference evidence="5" key="1">
    <citation type="submission" date="2013-09" db="EMBL/GenBank/DDBJ databases">
        <title>Corchorus olitorius genome sequencing.</title>
        <authorList>
            <person name="Alam M."/>
            <person name="Haque M.S."/>
            <person name="Islam M.S."/>
            <person name="Emdad E.M."/>
            <person name="Islam M.M."/>
            <person name="Ahmed B."/>
            <person name="Halim A."/>
            <person name="Hossen Q.M.M."/>
            <person name="Hossain M.Z."/>
            <person name="Ahmed R."/>
            <person name="Khan M.M."/>
            <person name="Islam R."/>
            <person name="Rashid M.M."/>
            <person name="Khan S.A."/>
            <person name="Rahman M.S."/>
            <person name="Alam M."/>
            <person name="Yahiya A.S."/>
            <person name="Khan M.S."/>
            <person name="Azam M.S."/>
            <person name="Haque T."/>
            <person name="Lashkar M.Z.H."/>
            <person name="Akhand A.I."/>
            <person name="Morshed G."/>
            <person name="Roy S."/>
            <person name="Uddin K.S."/>
            <person name="Rabeya T."/>
            <person name="Hossain A.S."/>
            <person name="Chowdhury A."/>
            <person name="Snigdha A.R."/>
            <person name="Mortoza M.S."/>
            <person name="Matin S.A."/>
            <person name="Hoque S.M.E."/>
            <person name="Islam M.K."/>
            <person name="Roy D.K."/>
            <person name="Haider R."/>
            <person name="Moosa M.M."/>
            <person name="Elias S.M."/>
            <person name="Hasan A.M."/>
            <person name="Jahan S."/>
            <person name="Shafiuddin M."/>
            <person name="Mahmood N."/>
            <person name="Shommy N.S."/>
        </authorList>
    </citation>
    <scope>NUCLEOTIDE SEQUENCE [LARGE SCALE GENOMIC DNA]</scope>
    <source>
        <strain evidence="5">cv. O-4</strain>
    </source>
</reference>
<dbReference type="Proteomes" id="UP000187203">
    <property type="component" value="Unassembled WGS sequence"/>
</dbReference>
<dbReference type="AlphaFoldDB" id="A0A1R3IZ15"/>
<feature type="domain" description="T-SNARE coiled-coil homology" evidence="3">
    <location>
        <begin position="144"/>
        <end position="195"/>
    </location>
</feature>
<feature type="transmembrane region" description="Helical" evidence="2">
    <location>
        <begin position="180"/>
        <end position="203"/>
    </location>
</feature>
<dbReference type="Gene3D" id="1.20.5.110">
    <property type="match status" value="1"/>
</dbReference>
<keyword evidence="2" id="KW-0472">Membrane</keyword>
<accession>A0A1R3IZ15</accession>
<evidence type="ECO:0000313" key="5">
    <source>
        <dbReference type="Proteomes" id="UP000187203"/>
    </source>
</evidence>